<dbReference type="Proteomes" id="UP000460558">
    <property type="component" value="Unassembled WGS sequence"/>
</dbReference>
<gene>
    <name evidence="2" type="ORF">FFZ77_14125</name>
</gene>
<evidence type="ECO:0000256" key="1">
    <source>
        <dbReference type="SAM" id="MobiDB-lite"/>
    </source>
</evidence>
<dbReference type="EMBL" id="VDEQ01000141">
    <property type="protein sequence ID" value="MQS36707.1"/>
    <property type="molecule type" value="Genomic_DNA"/>
</dbReference>
<feature type="compositionally biased region" description="Basic and acidic residues" evidence="1">
    <location>
        <begin position="73"/>
        <end position="99"/>
    </location>
</feature>
<evidence type="ECO:0000313" key="2">
    <source>
        <dbReference type="EMBL" id="MQS36707.1"/>
    </source>
</evidence>
<sequence length="623" mass="68178">MREPWRSWRRSRPAWLALIALAIATLMASSLLTPTAAAARGGRGDVDRMASQDLATGLDAKDLKGWAAAQRSADAERRAESAGKSSSEKRTSKQIRRSEAAGPMPRRAPRAPLPGQAKTLVLYDNAGPFGHLGELYAMGVANLGGRFGTVTAKPVQEYTPALMETYDATVYIGSTYYSDTLPDAVPQDFYLDTLLSERPVIWMGGNIWNMANSISIQEFEFRYGWDPTSSYYDNGSGIGQVTKVNYKGQTLTRKMPFGQDAGVLRPKISTNPGAAPVTEIATAVDTTGGGAATFPWGLRSGNLTYLGEIPFTFVSESDRIIAFHDLLFDALAPQTAEQHRAMVRLEDITPLSDATRLRAIADYLKSQNIAYGINVIPVYNDPKGVQSNGVPRTVRLSQRPGLVSTIKYMLANGAVLMDHGYTHQYSNVNNPYNGLSADDFEFFRAHEETPNGAVIYDGPVTEDSDAWAQGRVTAALAEFARVGLPKPRLWTTPHYAASATDYKVFARNFEARLERSLYFAGTLTGTPVDSSRYLGQFFPYPVTDVYGTKVLPENMGSYEPVGHNNNPPRLEADLINNAKANLAVRDGFASFYYHPYHDVAPLKKVVEGIVALGYTFVSPESLL</sequence>
<proteinExistence type="predicted"/>
<comment type="caution">
    <text evidence="2">The sequence shown here is derived from an EMBL/GenBank/DDBJ whole genome shotgun (WGS) entry which is preliminary data.</text>
</comment>
<feature type="region of interest" description="Disordered" evidence="1">
    <location>
        <begin position="69"/>
        <end position="112"/>
    </location>
</feature>
<dbReference type="InterPro" id="IPR006311">
    <property type="entry name" value="TAT_signal"/>
</dbReference>
<dbReference type="CDD" id="cd10923">
    <property type="entry name" value="CE4_COG5298"/>
    <property type="match status" value="1"/>
</dbReference>
<keyword evidence="3" id="KW-1185">Reference proteome</keyword>
<dbReference type="PROSITE" id="PS51318">
    <property type="entry name" value="TAT"/>
    <property type="match status" value="1"/>
</dbReference>
<reference evidence="2 3" key="1">
    <citation type="submission" date="2019-06" db="EMBL/GenBank/DDBJ databases">
        <title>Comparative genomics and metabolomics analyses of clavulanic acid producing Streptomyces species provides insight into specialized metabolism and evolution of beta-lactam biosynthetic gene clusters.</title>
        <authorList>
            <person name="Moore M.A."/>
            <person name="Cruz-Morales P."/>
            <person name="Barona Gomez F."/>
            <person name="Kapil T."/>
        </authorList>
    </citation>
    <scope>NUCLEOTIDE SEQUENCE [LARGE SCALE GENOMIC DNA]</scope>
    <source>
        <strain evidence="2 3">T-272</strain>
    </source>
</reference>
<dbReference type="InterPro" id="IPR018763">
    <property type="entry name" value="DUF2334"/>
</dbReference>
<evidence type="ECO:0000313" key="3">
    <source>
        <dbReference type="Proteomes" id="UP000460558"/>
    </source>
</evidence>
<protein>
    <submittedName>
        <fullName evidence="2">DUF2334 domain-containing protein</fullName>
    </submittedName>
</protein>
<name>A0ABW9NTS4_9ACTN</name>
<accession>A0ABW9NTS4</accession>
<organism evidence="2 3">
    <name type="scientific">Streptomyces katsurahamanus</name>
    <dbReference type="NCBI Taxonomy" id="2577098"/>
    <lineage>
        <taxon>Bacteria</taxon>
        <taxon>Bacillati</taxon>
        <taxon>Actinomycetota</taxon>
        <taxon>Actinomycetes</taxon>
        <taxon>Kitasatosporales</taxon>
        <taxon>Streptomycetaceae</taxon>
        <taxon>Streptomyces</taxon>
    </lineage>
</organism>
<dbReference type="Pfam" id="PF10096">
    <property type="entry name" value="DUF2334"/>
    <property type="match status" value="1"/>
</dbReference>